<gene>
    <name evidence="2" type="ORF">JOF39_000290</name>
</gene>
<dbReference type="RefSeq" id="WP_188949924.1">
    <property type="nucleotide sequence ID" value="NZ_BMPH01000018.1"/>
</dbReference>
<reference evidence="2 3" key="1">
    <citation type="submission" date="2021-03" db="EMBL/GenBank/DDBJ databases">
        <title>Sequencing the genomes of 1000 actinobacteria strains.</title>
        <authorList>
            <person name="Klenk H.-P."/>
        </authorList>
    </citation>
    <scope>NUCLEOTIDE SEQUENCE [LARGE SCALE GENOMIC DNA]</scope>
    <source>
        <strain evidence="2 3">DSM 20168</strain>
    </source>
</reference>
<organism evidence="2 3">
    <name type="scientific">Glutamicibacter protophormiae</name>
    <name type="common">Brevibacterium protophormiae</name>
    <dbReference type="NCBI Taxonomy" id="37930"/>
    <lineage>
        <taxon>Bacteria</taxon>
        <taxon>Bacillati</taxon>
        <taxon>Actinomycetota</taxon>
        <taxon>Actinomycetes</taxon>
        <taxon>Micrococcales</taxon>
        <taxon>Micrococcaceae</taxon>
        <taxon>Glutamicibacter</taxon>
    </lineage>
</organism>
<feature type="compositionally biased region" description="Low complexity" evidence="1">
    <location>
        <begin position="36"/>
        <end position="49"/>
    </location>
</feature>
<comment type="caution">
    <text evidence="2">The sequence shown here is derived from an EMBL/GenBank/DDBJ whole genome shotgun (WGS) entry which is preliminary data.</text>
</comment>
<sequence length="190" mass="19635">MAAPQNKRTVSTLAAVFLAIPLAGCVSIQSPEETARPSASAIPTATASIQGTVTPLPKDPTSTEGSLGSVPKKTNGDSFQLGFEKILEHAQKKKCSQDTEISEDGQILLLVGNCKEISISGTGNMIVADNARSVEISGAGNIVAVKSVRQVDVSGIGNVVAWRSSDTRSTDSGQSNSLGRHALDGVELAF</sequence>
<evidence type="ECO:0000256" key="1">
    <source>
        <dbReference type="SAM" id="MobiDB-lite"/>
    </source>
</evidence>
<proteinExistence type="predicted"/>
<protein>
    <recommendedName>
        <fullName evidence="4">DUF3060 domain-containing protein</fullName>
    </recommendedName>
</protein>
<name>A0ABS4XL30_GLUPR</name>
<evidence type="ECO:0000313" key="3">
    <source>
        <dbReference type="Proteomes" id="UP001195422"/>
    </source>
</evidence>
<dbReference type="InterPro" id="IPR021417">
    <property type="entry name" value="DUF3060"/>
</dbReference>
<dbReference type="Proteomes" id="UP001195422">
    <property type="component" value="Unassembled WGS sequence"/>
</dbReference>
<evidence type="ECO:0000313" key="2">
    <source>
        <dbReference type="EMBL" id="MBP2397209.1"/>
    </source>
</evidence>
<dbReference type="Pfam" id="PF11259">
    <property type="entry name" value="DUF3060"/>
    <property type="match status" value="1"/>
</dbReference>
<dbReference type="EMBL" id="JAGIOJ010000001">
    <property type="protein sequence ID" value="MBP2397209.1"/>
    <property type="molecule type" value="Genomic_DNA"/>
</dbReference>
<accession>A0ABS4XL30</accession>
<feature type="region of interest" description="Disordered" evidence="1">
    <location>
        <begin position="36"/>
        <end position="73"/>
    </location>
</feature>
<keyword evidence="3" id="KW-1185">Reference proteome</keyword>
<evidence type="ECO:0008006" key="4">
    <source>
        <dbReference type="Google" id="ProtNLM"/>
    </source>
</evidence>